<protein>
    <submittedName>
        <fullName evidence="1">Uncharacterized protein</fullName>
    </submittedName>
</protein>
<gene>
    <name evidence="1" type="ORF">PR048_015926</name>
</gene>
<name>A0ABQ9HIA6_9NEOP</name>
<comment type="caution">
    <text evidence="1">The sequence shown here is derived from an EMBL/GenBank/DDBJ whole genome shotgun (WGS) entry which is preliminary data.</text>
</comment>
<dbReference type="Proteomes" id="UP001159363">
    <property type="component" value="Chromosome 4"/>
</dbReference>
<proteinExistence type="predicted"/>
<sequence>MLQSIHESDSYLKTRSKMVYDRRHGIKKLEPLAPGYKSRDSQVSQVILLSSEAATLRRNRRQVVKVPEEESRKMVPVKATSIQGAADTVRPLASVEARSMMAQRFDRDTLPRDT</sequence>
<evidence type="ECO:0000313" key="1">
    <source>
        <dbReference type="EMBL" id="KAJ8884069.1"/>
    </source>
</evidence>
<dbReference type="EMBL" id="JARBHB010000005">
    <property type="protein sequence ID" value="KAJ8884069.1"/>
    <property type="molecule type" value="Genomic_DNA"/>
</dbReference>
<evidence type="ECO:0000313" key="2">
    <source>
        <dbReference type="Proteomes" id="UP001159363"/>
    </source>
</evidence>
<reference evidence="1 2" key="1">
    <citation type="submission" date="2023-02" db="EMBL/GenBank/DDBJ databases">
        <title>LHISI_Scaffold_Assembly.</title>
        <authorList>
            <person name="Stuart O.P."/>
            <person name="Cleave R."/>
            <person name="Magrath M.J.L."/>
            <person name="Mikheyev A.S."/>
        </authorList>
    </citation>
    <scope>NUCLEOTIDE SEQUENCE [LARGE SCALE GENOMIC DNA]</scope>
    <source>
        <strain evidence="1">Daus_M_001</strain>
        <tissue evidence="1">Leg muscle</tissue>
    </source>
</reference>
<keyword evidence="2" id="KW-1185">Reference proteome</keyword>
<accession>A0ABQ9HIA6</accession>
<organism evidence="1 2">
    <name type="scientific">Dryococelus australis</name>
    <dbReference type="NCBI Taxonomy" id="614101"/>
    <lineage>
        <taxon>Eukaryota</taxon>
        <taxon>Metazoa</taxon>
        <taxon>Ecdysozoa</taxon>
        <taxon>Arthropoda</taxon>
        <taxon>Hexapoda</taxon>
        <taxon>Insecta</taxon>
        <taxon>Pterygota</taxon>
        <taxon>Neoptera</taxon>
        <taxon>Polyneoptera</taxon>
        <taxon>Phasmatodea</taxon>
        <taxon>Verophasmatodea</taxon>
        <taxon>Anareolatae</taxon>
        <taxon>Phasmatidae</taxon>
        <taxon>Eurycanthinae</taxon>
        <taxon>Dryococelus</taxon>
    </lineage>
</organism>